<evidence type="ECO:0000256" key="9">
    <source>
        <dbReference type="SAM" id="Phobius"/>
    </source>
</evidence>
<evidence type="ECO:0000256" key="6">
    <source>
        <dbReference type="ARBA" id="ARBA00022840"/>
    </source>
</evidence>
<keyword evidence="5" id="KW-0547">Nucleotide-binding</keyword>
<gene>
    <name evidence="12" type="ORF">OCV57_10660</name>
</gene>
<feature type="transmembrane region" description="Helical" evidence="9">
    <location>
        <begin position="127"/>
        <end position="148"/>
    </location>
</feature>
<feature type="transmembrane region" description="Helical" evidence="9">
    <location>
        <begin position="160"/>
        <end position="180"/>
    </location>
</feature>
<dbReference type="AlphaFoldDB" id="A0AAE3LI39"/>
<evidence type="ECO:0000313" key="12">
    <source>
        <dbReference type="EMBL" id="MCU6706379.1"/>
    </source>
</evidence>
<dbReference type="FunFam" id="3.40.50.300:FF:000854">
    <property type="entry name" value="Multidrug ABC transporter ATP-binding protein"/>
    <property type="match status" value="1"/>
</dbReference>
<dbReference type="RefSeq" id="WP_267301529.1">
    <property type="nucleotide sequence ID" value="NZ_JAOQJZ010000011.1"/>
</dbReference>
<dbReference type="PROSITE" id="PS00211">
    <property type="entry name" value="ABC_TRANSPORTER_1"/>
    <property type="match status" value="1"/>
</dbReference>
<evidence type="ECO:0000259" key="10">
    <source>
        <dbReference type="PROSITE" id="PS50893"/>
    </source>
</evidence>
<dbReference type="PROSITE" id="PS50893">
    <property type="entry name" value="ABC_TRANSPORTER_2"/>
    <property type="match status" value="1"/>
</dbReference>
<reference evidence="12 13" key="1">
    <citation type="journal article" date="2021" name="ISME Commun">
        <title>Automated analysis of genomic sequences facilitates high-throughput and comprehensive description of bacteria.</title>
        <authorList>
            <person name="Hitch T.C.A."/>
        </authorList>
    </citation>
    <scope>NUCLEOTIDE SEQUENCE [LARGE SCALE GENOMIC DNA]</scope>
    <source>
        <strain evidence="12 13">Sanger_31</strain>
    </source>
</reference>
<evidence type="ECO:0000259" key="11">
    <source>
        <dbReference type="PROSITE" id="PS50929"/>
    </source>
</evidence>
<evidence type="ECO:0000256" key="8">
    <source>
        <dbReference type="ARBA" id="ARBA00023136"/>
    </source>
</evidence>
<dbReference type="InterPro" id="IPR036640">
    <property type="entry name" value="ABC1_TM_sf"/>
</dbReference>
<name>A0AAE3LI39_9FIRM</name>
<feature type="transmembrane region" description="Helical" evidence="9">
    <location>
        <begin position="278"/>
        <end position="306"/>
    </location>
</feature>
<dbReference type="Pfam" id="PF00664">
    <property type="entry name" value="ABC_membrane"/>
    <property type="match status" value="1"/>
</dbReference>
<dbReference type="GO" id="GO:0005524">
    <property type="term" value="F:ATP binding"/>
    <property type="evidence" value="ECO:0007669"/>
    <property type="project" value="UniProtKB-KW"/>
</dbReference>
<dbReference type="InterPro" id="IPR039421">
    <property type="entry name" value="Type_1_exporter"/>
</dbReference>
<evidence type="ECO:0000256" key="7">
    <source>
        <dbReference type="ARBA" id="ARBA00022989"/>
    </source>
</evidence>
<dbReference type="Pfam" id="PF00005">
    <property type="entry name" value="ABC_tran"/>
    <property type="match status" value="1"/>
</dbReference>
<dbReference type="PROSITE" id="PS50929">
    <property type="entry name" value="ABC_TM1F"/>
    <property type="match status" value="1"/>
</dbReference>
<feature type="transmembrane region" description="Helical" evidence="9">
    <location>
        <begin position="59"/>
        <end position="80"/>
    </location>
</feature>
<keyword evidence="4 9" id="KW-0812">Transmembrane</keyword>
<evidence type="ECO:0000256" key="4">
    <source>
        <dbReference type="ARBA" id="ARBA00022692"/>
    </source>
</evidence>
<dbReference type="Proteomes" id="UP001208131">
    <property type="component" value="Unassembled WGS sequence"/>
</dbReference>
<protein>
    <submittedName>
        <fullName evidence="12">ABC transporter ATP-binding protein/permease</fullName>
    </submittedName>
</protein>
<keyword evidence="6 12" id="KW-0067">ATP-binding</keyword>
<dbReference type="GO" id="GO:0016887">
    <property type="term" value="F:ATP hydrolysis activity"/>
    <property type="evidence" value="ECO:0007669"/>
    <property type="project" value="InterPro"/>
</dbReference>
<accession>A0AAE3LI39</accession>
<dbReference type="GO" id="GO:0015421">
    <property type="term" value="F:ABC-type oligopeptide transporter activity"/>
    <property type="evidence" value="ECO:0007669"/>
    <property type="project" value="TreeGrafter"/>
</dbReference>
<comment type="caution">
    <text evidence="12">The sequence shown here is derived from an EMBL/GenBank/DDBJ whole genome shotgun (WGS) entry which is preliminary data.</text>
</comment>
<dbReference type="InterPro" id="IPR017871">
    <property type="entry name" value="ABC_transporter-like_CS"/>
</dbReference>
<dbReference type="InterPro" id="IPR027417">
    <property type="entry name" value="P-loop_NTPase"/>
</dbReference>
<dbReference type="GO" id="GO:0005886">
    <property type="term" value="C:plasma membrane"/>
    <property type="evidence" value="ECO:0007669"/>
    <property type="project" value="UniProtKB-SubCell"/>
</dbReference>
<feature type="domain" description="ABC transporter" evidence="10">
    <location>
        <begin position="340"/>
        <end position="577"/>
    </location>
</feature>
<evidence type="ECO:0000256" key="2">
    <source>
        <dbReference type="ARBA" id="ARBA00022448"/>
    </source>
</evidence>
<keyword evidence="13" id="KW-1185">Reference proteome</keyword>
<dbReference type="SUPFAM" id="SSF90123">
    <property type="entry name" value="ABC transporter transmembrane region"/>
    <property type="match status" value="1"/>
</dbReference>
<dbReference type="PANTHER" id="PTHR43394:SF1">
    <property type="entry name" value="ATP-BINDING CASSETTE SUB-FAMILY B MEMBER 10, MITOCHONDRIAL"/>
    <property type="match status" value="1"/>
</dbReference>
<dbReference type="InterPro" id="IPR003439">
    <property type="entry name" value="ABC_transporter-like_ATP-bd"/>
</dbReference>
<dbReference type="SUPFAM" id="SSF52540">
    <property type="entry name" value="P-loop containing nucleoside triphosphate hydrolases"/>
    <property type="match status" value="1"/>
</dbReference>
<evidence type="ECO:0000256" key="5">
    <source>
        <dbReference type="ARBA" id="ARBA00022741"/>
    </source>
</evidence>
<evidence type="ECO:0000256" key="1">
    <source>
        <dbReference type="ARBA" id="ARBA00004651"/>
    </source>
</evidence>
<keyword evidence="8 9" id="KW-0472">Membrane</keyword>
<dbReference type="CDD" id="cd18548">
    <property type="entry name" value="ABC_6TM_Tm287_like"/>
    <property type="match status" value="1"/>
</dbReference>
<dbReference type="Gene3D" id="3.40.50.300">
    <property type="entry name" value="P-loop containing nucleotide triphosphate hydrolases"/>
    <property type="match status" value="1"/>
</dbReference>
<keyword evidence="2" id="KW-0813">Transport</keyword>
<feature type="domain" description="ABC transmembrane type-1" evidence="11">
    <location>
        <begin position="17"/>
        <end position="308"/>
    </location>
</feature>
<organism evidence="12 13">
    <name type="scientific">Hominimerdicola aceti</name>
    <dbReference type="NCBI Taxonomy" id="2981726"/>
    <lineage>
        <taxon>Bacteria</taxon>
        <taxon>Bacillati</taxon>
        <taxon>Bacillota</taxon>
        <taxon>Clostridia</taxon>
        <taxon>Eubacteriales</taxon>
        <taxon>Oscillospiraceae</taxon>
        <taxon>Hominimerdicola</taxon>
    </lineage>
</organism>
<dbReference type="SMART" id="SM00382">
    <property type="entry name" value="AAA"/>
    <property type="match status" value="1"/>
</dbReference>
<keyword evidence="3" id="KW-1003">Cell membrane</keyword>
<dbReference type="InterPro" id="IPR011527">
    <property type="entry name" value="ABC1_TM_dom"/>
</dbReference>
<keyword evidence="7 9" id="KW-1133">Transmembrane helix</keyword>
<dbReference type="InterPro" id="IPR003593">
    <property type="entry name" value="AAA+_ATPase"/>
</dbReference>
<dbReference type="EMBL" id="JAOQJZ010000011">
    <property type="protein sequence ID" value="MCU6706379.1"/>
    <property type="molecule type" value="Genomic_DNA"/>
</dbReference>
<sequence>MIKLLKKMGKREVLMAVLCALLVLGQVYFDLTLPDYMTDLTMMLNTAGSETSDILNVGLKMLGCTLASAALAIVCGYLSAKTASGFSYTIREKLFNHVMDMGSEEMQDFSIPSLITRTTNDITQIQMIVSMGLQMIIKSPIMAVWAVIKILGKSWELSAVTAAFVVVICVFVLAVMATCIPRFRIVQKLTDKINRVARENLTGINVVHAFNAEKYQNDKFDVPSKDMMNTQLKNQRMFALMMPVMNIGMNGLTLAIYWLGAVLIQQIALTAVQDRITFFSNVVVFSTYATYVVMSFMMLVMIFMMLPAAQVSAERINEVLERDVNIKEGSVSEGREQGTVEFKNVSFRYPHASEDELSNISFKINKGQTLAIIGATGSGKTTLISLIPRFYDATEGEVLVDGVNVKNYKFDTLYDKLGYVTQKAVLFAGSVRENVFFGESATPETDEELKNAIELSQAEEFVDKLPDGTEHMISQMGRNVSGGQKQRLSIARALSRKPEILVFDDSFSALDYKTDAKLREGLNEKLKDTTKIIVAQRISTIRHADKIIVLDRGEAVGMGTHDELMKNCDVYKEIALSQLSAAELA</sequence>
<dbReference type="Gene3D" id="1.20.1560.10">
    <property type="entry name" value="ABC transporter type 1, transmembrane domain"/>
    <property type="match status" value="1"/>
</dbReference>
<proteinExistence type="predicted"/>
<evidence type="ECO:0000256" key="3">
    <source>
        <dbReference type="ARBA" id="ARBA00022475"/>
    </source>
</evidence>
<comment type="subcellular location">
    <subcellularLocation>
        <location evidence="1">Cell membrane</location>
        <topology evidence="1">Multi-pass membrane protein</topology>
    </subcellularLocation>
</comment>
<evidence type="ECO:0000313" key="13">
    <source>
        <dbReference type="Proteomes" id="UP001208131"/>
    </source>
</evidence>
<feature type="transmembrane region" description="Helical" evidence="9">
    <location>
        <begin position="237"/>
        <end position="258"/>
    </location>
</feature>
<dbReference type="PANTHER" id="PTHR43394">
    <property type="entry name" value="ATP-DEPENDENT PERMEASE MDL1, MITOCHONDRIAL"/>
    <property type="match status" value="1"/>
</dbReference>